<dbReference type="Gene3D" id="3.40.50.300">
    <property type="entry name" value="P-loop containing nucleotide triphosphate hydrolases"/>
    <property type="match status" value="1"/>
</dbReference>
<feature type="region of interest" description="Disordered" evidence="1">
    <location>
        <begin position="538"/>
        <end position="575"/>
    </location>
</feature>
<protein>
    <recommendedName>
        <fullName evidence="4">Terminase-like family protein</fullName>
    </recommendedName>
</protein>
<dbReference type="RefSeq" id="WP_147407589.1">
    <property type="nucleotide sequence ID" value="NZ_CP060436.1"/>
</dbReference>
<organism evidence="2 3">
    <name type="scientific">Pseudooceanicola algae</name>
    <dbReference type="NCBI Taxonomy" id="1537215"/>
    <lineage>
        <taxon>Bacteria</taxon>
        <taxon>Pseudomonadati</taxon>
        <taxon>Pseudomonadota</taxon>
        <taxon>Alphaproteobacteria</taxon>
        <taxon>Rhodobacterales</taxon>
        <taxon>Paracoccaceae</taxon>
        <taxon>Pseudooceanicola</taxon>
    </lineage>
</organism>
<accession>A0A418SK71</accession>
<dbReference type="AlphaFoldDB" id="A0A418SK71"/>
<evidence type="ECO:0000256" key="1">
    <source>
        <dbReference type="SAM" id="MobiDB-lite"/>
    </source>
</evidence>
<sequence length="588" mass="64964">MNAKSGNGQRGRGEASDLATAGGRGFTAEQIEALQGSDAKEAIASLEGDFASGNMPDLDVVQFPGPIAERFFWSNDDVIAIQGPVGSGKTTTLMKSRARRAVEMPRSTIDGVRRYKVLFIRETYRQLWSTTIPSYLETFPKDLGTWSGGRGDPVTHVIRFADAYGPIEFTAEFMAFGDDIVASMRGVQTTDIVLNELDTMPVEILTVGIGRIDRYPARNHFEGLPDHLRSYGQIVGDMNAPDEDNWGFRVFHDADERRRMAELLSAELPEGANRITIEFCNQPGYGEPGCENLQNLSSSYYPRQIAAMQLAGRGDMVDRLVRNRIVYLRAGDPVFRREFSPRIHVSDTPLKPIPGLPLRIGLDQGFKGAAVIAQMTGFFRWRILGEMHFPDERLMAAVFGQRLADLLEQRWPGAHVEAGWGDMAGEHGASQAATENATWNMLVGKASGITIRPQRLGTNRIQPRLEAVRAALEAPLDAGEPGLLLDPSCKFLRRGFEARYVWTERVDASGDKRKVPDKSLTEANVMDGLQYLLLSEHAGDGSPPYAKRRPDRHEARQGAIRGPRRAGVRDGLNPGWDILDPYAEGAGR</sequence>
<keyword evidence="3" id="KW-1185">Reference proteome</keyword>
<dbReference type="InterPro" id="IPR027417">
    <property type="entry name" value="P-loop_NTPase"/>
</dbReference>
<dbReference type="EMBL" id="CP060436">
    <property type="protein sequence ID" value="QPM89145.1"/>
    <property type="molecule type" value="Genomic_DNA"/>
</dbReference>
<evidence type="ECO:0008006" key="4">
    <source>
        <dbReference type="Google" id="ProtNLM"/>
    </source>
</evidence>
<feature type="region of interest" description="Disordered" evidence="1">
    <location>
        <begin position="1"/>
        <end position="22"/>
    </location>
</feature>
<dbReference type="OrthoDB" id="5440754at2"/>
<proteinExistence type="predicted"/>
<dbReference type="SUPFAM" id="SSF52540">
    <property type="entry name" value="P-loop containing nucleoside triphosphate hydrolases"/>
    <property type="match status" value="1"/>
</dbReference>
<dbReference type="Proteomes" id="UP000283786">
    <property type="component" value="Chromosome"/>
</dbReference>
<gene>
    <name evidence="2" type="ORF">PSAL_003560</name>
</gene>
<reference evidence="2 3" key="1">
    <citation type="submission" date="2020-08" db="EMBL/GenBank/DDBJ databases">
        <title>Genome sequence of Rhodobacteraceae bacterium Lw-13e.</title>
        <authorList>
            <person name="Poehlein A."/>
            <person name="Wolter L."/>
            <person name="Daniel R."/>
            <person name="Brinkhoff T."/>
        </authorList>
    </citation>
    <scope>NUCLEOTIDE SEQUENCE [LARGE SCALE GENOMIC DNA]</scope>
    <source>
        <strain evidence="2 3">Lw-13e</strain>
    </source>
</reference>
<evidence type="ECO:0000313" key="3">
    <source>
        <dbReference type="Proteomes" id="UP000283786"/>
    </source>
</evidence>
<evidence type="ECO:0000313" key="2">
    <source>
        <dbReference type="EMBL" id="QPM89145.1"/>
    </source>
</evidence>
<name>A0A418SK71_9RHOB</name>
<dbReference type="KEGG" id="palw:PSAL_003560"/>